<keyword evidence="5" id="KW-0547">Nucleotide-binding</keyword>
<dbReference type="NCBIfam" id="NF009372">
    <property type="entry name" value="PRK12735.1"/>
    <property type="match status" value="1"/>
</dbReference>
<dbReference type="InterPro" id="IPR005225">
    <property type="entry name" value="Small_GTP-bd"/>
</dbReference>
<protein>
    <recommendedName>
        <fullName evidence="4">Elongation factor Tu, mitochondrial</fullName>
        <ecNumber evidence="3">3.6.5.3</ecNumber>
    </recommendedName>
</protein>
<keyword evidence="9" id="KW-0342">GTP-binding</keyword>
<dbReference type="InterPro" id="IPR050055">
    <property type="entry name" value="EF-Tu_GTPase"/>
</dbReference>
<dbReference type="InterPro" id="IPR000795">
    <property type="entry name" value="T_Tr_GTP-bd_dom"/>
</dbReference>
<evidence type="ECO:0000256" key="4">
    <source>
        <dbReference type="ARBA" id="ARBA00017898"/>
    </source>
</evidence>
<organism evidence="12 13">
    <name type="scientific">Oikopleura dioica</name>
    <name type="common">Tunicate</name>
    <dbReference type="NCBI Taxonomy" id="34765"/>
    <lineage>
        <taxon>Eukaryota</taxon>
        <taxon>Metazoa</taxon>
        <taxon>Chordata</taxon>
        <taxon>Tunicata</taxon>
        <taxon>Appendicularia</taxon>
        <taxon>Copelata</taxon>
        <taxon>Oikopleuridae</taxon>
        <taxon>Oikopleura</taxon>
    </lineage>
</organism>
<evidence type="ECO:0000256" key="10">
    <source>
        <dbReference type="ARBA" id="ARBA00051990"/>
    </source>
</evidence>
<keyword evidence="6" id="KW-0251">Elongation factor</keyword>
<dbReference type="PROSITE" id="PS00301">
    <property type="entry name" value="G_TR_1"/>
    <property type="match status" value="1"/>
</dbReference>
<dbReference type="InterPro" id="IPR004161">
    <property type="entry name" value="EFTu-like_2"/>
</dbReference>
<feature type="domain" description="Tr-type G" evidence="11">
    <location>
        <begin position="37"/>
        <end position="234"/>
    </location>
</feature>
<comment type="catalytic activity">
    <reaction evidence="10">
        <text>GTP + H2O = GDP + phosphate + H(+)</text>
        <dbReference type="Rhea" id="RHEA:19669"/>
        <dbReference type="ChEBI" id="CHEBI:15377"/>
        <dbReference type="ChEBI" id="CHEBI:15378"/>
        <dbReference type="ChEBI" id="CHEBI:37565"/>
        <dbReference type="ChEBI" id="CHEBI:43474"/>
        <dbReference type="ChEBI" id="CHEBI:58189"/>
        <dbReference type="EC" id="3.6.5.3"/>
    </reaction>
    <physiologicalReaction direction="left-to-right" evidence="10">
        <dbReference type="Rhea" id="RHEA:19670"/>
    </physiologicalReaction>
</comment>
<dbReference type="InterPro" id="IPR027417">
    <property type="entry name" value="P-loop_NTPase"/>
</dbReference>
<dbReference type="InterPro" id="IPR009000">
    <property type="entry name" value="Transl_B-barrel_sf"/>
</dbReference>
<dbReference type="InterPro" id="IPR009001">
    <property type="entry name" value="Transl_elong_EF1A/Init_IF2_C"/>
</dbReference>
<keyword evidence="7" id="KW-0648">Protein biosynthesis</keyword>
<evidence type="ECO:0000256" key="7">
    <source>
        <dbReference type="ARBA" id="ARBA00022917"/>
    </source>
</evidence>
<sequence length="445" mass="49219">MYGLRQTGRTLQLINLTTQRSLSFTCSLNKETFVRDKPHVNIGTVGHVDHGKTTLTAAITKAMAEAFPEINSFKDYKAIDNAPEEQKRGITINASHVEYSTTNRHYSHVDCPGHADYIKNMISGTSTMDGGILVISAADGVMPQTREHIVLAKQIGVKHLVVFINKCDTVDEEMIELVEMEIREELTACGFDGDNASVIPGSALCEIENKQPELGREAILKLMEAVDNDIPVPERNLDEPLLMPIENLYKIPGRGTVITGNVERGVANKGDKVEIIGYGKHFKAQINGMETYLKTLDRLEPGDNAGVLVKGVNREQLRRGMAIVSPGSVKPALKVEANIYILTDEEGGTGKPLKHMGQNMIFCRTFDCMAATMYKDEKDRILPGENGLMNFVFRVPMVIEEGDRFTVRSGKTTVGTGIVTKVYDELTEKQVAEWFDTKASMKKPL</sequence>
<dbReference type="InterPro" id="IPR004160">
    <property type="entry name" value="Transl_elong_EFTu/EF1A_C"/>
</dbReference>
<dbReference type="PRINTS" id="PR00315">
    <property type="entry name" value="ELONGATNFCT"/>
</dbReference>
<dbReference type="Pfam" id="PF00009">
    <property type="entry name" value="GTP_EFTU"/>
    <property type="match status" value="1"/>
</dbReference>
<dbReference type="SUPFAM" id="SSF50465">
    <property type="entry name" value="EF-Tu/eEF-1alpha/eIF2-gamma C-terminal domain"/>
    <property type="match status" value="1"/>
</dbReference>
<comment type="similarity">
    <text evidence="2">Belongs to the TRAFAC class translation factor GTPase superfamily. Classic translation factor GTPase family. EF-Tu/EF-1A subfamily.</text>
</comment>
<evidence type="ECO:0000259" key="11">
    <source>
        <dbReference type="PROSITE" id="PS51722"/>
    </source>
</evidence>
<dbReference type="Gene3D" id="2.40.30.10">
    <property type="entry name" value="Translation factors"/>
    <property type="match status" value="2"/>
</dbReference>
<dbReference type="NCBIfam" id="TIGR00231">
    <property type="entry name" value="small_GTP"/>
    <property type="match status" value="1"/>
</dbReference>
<evidence type="ECO:0000313" key="12">
    <source>
        <dbReference type="EMBL" id="CAG5082126.1"/>
    </source>
</evidence>
<gene>
    <name evidence="12" type="ORF">OKIOD_LOCUS1595</name>
</gene>
<keyword evidence="8" id="KW-0496">Mitochondrion</keyword>
<accession>A0ABN7RS91</accession>
<name>A0ABN7RS91_OIKDI</name>
<proteinExistence type="inferred from homology"/>
<dbReference type="EC" id="3.6.5.3" evidence="3"/>
<evidence type="ECO:0000313" key="13">
    <source>
        <dbReference type="Proteomes" id="UP001158576"/>
    </source>
</evidence>
<dbReference type="Pfam" id="PF03144">
    <property type="entry name" value="GTP_EFTU_D2"/>
    <property type="match status" value="1"/>
</dbReference>
<dbReference type="PANTHER" id="PTHR43721:SF36">
    <property type="entry name" value="ELONGATION FACTOR TU, MITOCHONDRIAL"/>
    <property type="match status" value="1"/>
</dbReference>
<evidence type="ECO:0000256" key="8">
    <source>
        <dbReference type="ARBA" id="ARBA00023128"/>
    </source>
</evidence>
<reference evidence="12 13" key="1">
    <citation type="submission" date="2021-04" db="EMBL/GenBank/DDBJ databases">
        <authorList>
            <person name="Bliznina A."/>
        </authorList>
    </citation>
    <scope>NUCLEOTIDE SEQUENCE [LARGE SCALE GENOMIC DNA]</scope>
</reference>
<keyword evidence="13" id="KW-1185">Reference proteome</keyword>
<dbReference type="PANTHER" id="PTHR43721">
    <property type="entry name" value="ELONGATION FACTOR TU-RELATED"/>
    <property type="match status" value="1"/>
</dbReference>
<dbReference type="Gene3D" id="3.40.50.300">
    <property type="entry name" value="P-loop containing nucleotide triphosphate hydrolases"/>
    <property type="match status" value="1"/>
</dbReference>
<evidence type="ECO:0000256" key="2">
    <source>
        <dbReference type="ARBA" id="ARBA00007249"/>
    </source>
</evidence>
<dbReference type="Proteomes" id="UP001158576">
    <property type="component" value="Chromosome PAR"/>
</dbReference>
<comment type="subcellular location">
    <subcellularLocation>
        <location evidence="1">Mitochondrion</location>
    </subcellularLocation>
</comment>
<dbReference type="Pfam" id="PF03143">
    <property type="entry name" value="GTP_EFTU_D3"/>
    <property type="match status" value="1"/>
</dbReference>
<dbReference type="CDD" id="cd01884">
    <property type="entry name" value="EF_Tu"/>
    <property type="match status" value="1"/>
</dbReference>
<dbReference type="PROSITE" id="PS51722">
    <property type="entry name" value="G_TR_2"/>
    <property type="match status" value="1"/>
</dbReference>
<evidence type="ECO:0000256" key="6">
    <source>
        <dbReference type="ARBA" id="ARBA00022768"/>
    </source>
</evidence>
<dbReference type="NCBIfam" id="NF009373">
    <property type="entry name" value="PRK12736.1"/>
    <property type="match status" value="1"/>
</dbReference>
<dbReference type="EMBL" id="OU015568">
    <property type="protein sequence ID" value="CAG5082126.1"/>
    <property type="molecule type" value="Genomic_DNA"/>
</dbReference>
<dbReference type="SUPFAM" id="SSF50447">
    <property type="entry name" value="Translation proteins"/>
    <property type="match status" value="1"/>
</dbReference>
<dbReference type="InterPro" id="IPR041709">
    <property type="entry name" value="EF-Tu_GTP-bd"/>
</dbReference>
<dbReference type="SUPFAM" id="SSF52540">
    <property type="entry name" value="P-loop containing nucleoside triphosphate hydrolases"/>
    <property type="match status" value="1"/>
</dbReference>
<dbReference type="NCBIfam" id="NF000766">
    <property type="entry name" value="PRK00049.1"/>
    <property type="match status" value="1"/>
</dbReference>
<dbReference type="InterPro" id="IPR031157">
    <property type="entry name" value="G_TR_CS"/>
</dbReference>
<evidence type="ECO:0000256" key="1">
    <source>
        <dbReference type="ARBA" id="ARBA00004173"/>
    </source>
</evidence>
<evidence type="ECO:0000256" key="3">
    <source>
        <dbReference type="ARBA" id="ARBA00011986"/>
    </source>
</evidence>
<evidence type="ECO:0000256" key="5">
    <source>
        <dbReference type="ARBA" id="ARBA00022741"/>
    </source>
</evidence>
<evidence type="ECO:0000256" key="9">
    <source>
        <dbReference type="ARBA" id="ARBA00023134"/>
    </source>
</evidence>